<dbReference type="AlphaFoldDB" id="A0A8H6CSX7"/>
<feature type="compositionally biased region" description="Basic and acidic residues" evidence="1">
    <location>
        <begin position="48"/>
        <end position="60"/>
    </location>
</feature>
<dbReference type="EMBL" id="JAAQPE010000010">
    <property type="protein sequence ID" value="KAF5692006.1"/>
    <property type="molecule type" value="Genomic_DNA"/>
</dbReference>
<comment type="caution">
    <text evidence="2">The sequence shown here is derived from an EMBL/GenBank/DDBJ whole genome shotgun (WGS) entry which is preliminary data.</text>
</comment>
<reference evidence="3" key="1">
    <citation type="journal article" date="2020" name="BMC Genomics">
        <title>Correction to: Identification and distribution of gene clusters required for synthesis of sphingolipid metabolism inhibitors in diverse species of the filamentous fungus Fusarium.</title>
        <authorList>
            <person name="Kim H.S."/>
            <person name="Lohmar J.M."/>
            <person name="Busman M."/>
            <person name="Brown D.W."/>
            <person name="Naumann T.A."/>
            <person name="Divon H.H."/>
            <person name="Lysoe E."/>
            <person name="Uhlig S."/>
            <person name="Proctor R.H."/>
        </authorList>
    </citation>
    <scope>NUCLEOTIDE SEQUENCE [LARGE SCALE GENOMIC DNA]</scope>
    <source>
        <strain evidence="3">NRRL 25331</strain>
    </source>
</reference>
<dbReference type="Proteomes" id="UP000572754">
    <property type="component" value="Unassembled WGS sequence"/>
</dbReference>
<sequence length="415" mass="43539">MPDNPPPPSPSQEDDITTIRINIRSCYLQPAGSIVPDLPDGTMSYDAQEDHWEPSPTDPKRQEFRIQGKDEFVFIAGAQYTYKPNTSLHIKCKTARFVPHPVDPNQKTVIVRMPGADAEENLLVKPGEGKRGTAASFPLESSNIVVISATEGGVGADGATGSQGTDAGSLTIEADKYDTSALTEDNVFFIADCTGGKGQQGGEGGDGGGGGGGKGVDAAGEPEGQLADKISQKLKSEGPWGPYMMNILSDSEYRELISKGFLGAKGGTAGKQGAGGYGGSGGHFTVNLPKESAGDDRLQARFGVQSNVGTPGTPGAAGKPGPGGPHGDLWLFKLPTKYTSKDKLIGDLSSEFHYMLESDAGNKWSEYLTNGTEPSPLNGDAAIALNEQEIQSRRADAGQYEPTTSPNVVFKKADK</sequence>
<feature type="region of interest" description="Disordered" evidence="1">
    <location>
        <begin position="197"/>
        <end position="221"/>
    </location>
</feature>
<accession>A0A8H6CSX7</accession>
<gene>
    <name evidence="2" type="ORF">FCIRC_192</name>
</gene>
<name>A0A8H6CSX7_FUSCI</name>
<organism evidence="2 3">
    <name type="scientific">Fusarium circinatum</name>
    <name type="common">Pitch canker fungus</name>
    <name type="synonym">Gibberella circinata</name>
    <dbReference type="NCBI Taxonomy" id="48490"/>
    <lineage>
        <taxon>Eukaryota</taxon>
        <taxon>Fungi</taxon>
        <taxon>Dikarya</taxon>
        <taxon>Ascomycota</taxon>
        <taxon>Pezizomycotina</taxon>
        <taxon>Sordariomycetes</taxon>
        <taxon>Hypocreomycetidae</taxon>
        <taxon>Hypocreales</taxon>
        <taxon>Nectriaceae</taxon>
        <taxon>Fusarium</taxon>
        <taxon>Fusarium fujikuroi species complex</taxon>
    </lineage>
</organism>
<evidence type="ECO:0000256" key="1">
    <source>
        <dbReference type="SAM" id="MobiDB-lite"/>
    </source>
</evidence>
<evidence type="ECO:0000313" key="3">
    <source>
        <dbReference type="Proteomes" id="UP000572754"/>
    </source>
</evidence>
<feature type="compositionally biased region" description="Gly residues" evidence="1">
    <location>
        <begin position="197"/>
        <end position="215"/>
    </location>
</feature>
<reference evidence="2 3" key="2">
    <citation type="submission" date="2020-05" db="EMBL/GenBank/DDBJ databases">
        <title>Identification and distribution of gene clusters putatively required for synthesis of sphingolipid metabolism inhibitors in phylogenetically diverse species of the filamentous fungus Fusarium.</title>
        <authorList>
            <person name="Kim H.-S."/>
            <person name="Busman M."/>
            <person name="Brown D.W."/>
            <person name="Divon H."/>
            <person name="Uhlig S."/>
            <person name="Proctor R.H."/>
        </authorList>
    </citation>
    <scope>NUCLEOTIDE SEQUENCE [LARGE SCALE GENOMIC DNA]</scope>
    <source>
        <strain evidence="2 3">NRRL 25331</strain>
    </source>
</reference>
<feature type="region of interest" description="Disordered" evidence="1">
    <location>
        <begin position="392"/>
        <end position="415"/>
    </location>
</feature>
<feature type="region of interest" description="Disordered" evidence="1">
    <location>
        <begin position="37"/>
        <end position="60"/>
    </location>
</feature>
<evidence type="ECO:0000313" key="2">
    <source>
        <dbReference type="EMBL" id="KAF5692006.1"/>
    </source>
</evidence>
<proteinExistence type="predicted"/>
<protein>
    <submittedName>
        <fullName evidence="2">Uncharacterized protein</fullName>
    </submittedName>
</protein>
<keyword evidence="3" id="KW-1185">Reference proteome</keyword>